<evidence type="ECO:0000313" key="2">
    <source>
        <dbReference type="EMBL" id="GJM54637.1"/>
    </source>
</evidence>
<evidence type="ECO:0000313" key="3">
    <source>
        <dbReference type="Proteomes" id="UP001055025"/>
    </source>
</evidence>
<sequence>MGSLRARLGAVRPSSLAVAGGASATGTGREGGPGRYDAGRAGRRFGGTAFDGEGRYA</sequence>
<accession>A0AAV5AXZ6</accession>
<feature type="region of interest" description="Disordered" evidence="1">
    <location>
        <begin position="15"/>
        <end position="57"/>
    </location>
</feature>
<keyword evidence="3" id="KW-1185">Reference proteome</keyword>
<evidence type="ECO:0000256" key="1">
    <source>
        <dbReference type="SAM" id="MobiDB-lite"/>
    </source>
</evidence>
<reference evidence="2" key="1">
    <citation type="journal article" date="2022" name="Int. J. Syst. Evol. Microbiol.">
        <title>Granulimonas faecalis gen. nov., sp. nov., and Leptogranulimonas caecicola gen. nov., sp. nov., novel lactate-producing Atopobiaceae bacteria isolated from mouse intestines, and an emended description of the family Atopobiaceae.</title>
        <authorList>
            <person name="Morinaga K."/>
            <person name="Kusada H."/>
            <person name="Sakamoto S."/>
            <person name="Murakami T."/>
            <person name="Toyoda A."/>
            <person name="Mori H."/>
            <person name="Meng X.Y."/>
            <person name="Takashino M."/>
            <person name="Murotomi K."/>
            <person name="Tamaki H."/>
        </authorList>
    </citation>
    <scope>NUCLEOTIDE SEQUENCE</scope>
    <source>
        <strain evidence="2">OPF53</strain>
    </source>
</reference>
<comment type="caution">
    <text evidence="2">The sequence shown here is derived from an EMBL/GenBank/DDBJ whole genome shotgun (WGS) entry which is preliminary data.</text>
</comment>
<name>A0AAV5AXZ6_9ACTN</name>
<feature type="compositionally biased region" description="Low complexity" evidence="1">
    <location>
        <begin position="17"/>
        <end position="27"/>
    </location>
</feature>
<organism evidence="2 3">
    <name type="scientific">Granulimonas faecalis</name>
    <dbReference type="NCBI Taxonomy" id="2894155"/>
    <lineage>
        <taxon>Bacteria</taxon>
        <taxon>Bacillati</taxon>
        <taxon>Actinomycetota</taxon>
        <taxon>Coriobacteriia</taxon>
        <taxon>Coriobacteriales</taxon>
        <taxon>Kribbibacteriaceae</taxon>
        <taxon>Granulimonas</taxon>
    </lineage>
</organism>
<dbReference type="Proteomes" id="UP001055025">
    <property type="component" value="Unassembled WGS sequence"/>
</dbReference>
<proteinExistence type="predicted"/>
<dbReference type="EMBL" id="BQKC01000001">
    <property type="protein sequence ID" value="GJM54637.1"/>
    <property type="molecule type" value="Genomic_DNA"/>
</dbReference>
<dbReference type="AlphaFoldDB" id="A0AAV5AXZ6"/>
<protein>
    <submittedName>
        <fullName evidence="2">Uncharacterized protein</fullName>
    </submittedName>
</protein>
<gene>
    <name evidence="2" type="ORF">ATOP_02920</name>
</gene>